<dbReference type="AlphaFoldDB" id="A0A843YHY5"/>
<keyword evidence="3" id="KW-1185">Reference proteome</keyword>
<feature type="transmembrane region" description="Helical" evidence="1">
    <location>
        <begin position="79"/>
        <end position="96"/>
    </location>
</feature>
<gene>
    <name evidence="2" type="ORF">GFB49_18510</name>
</gene>
<keyword evidence="1" id="KW-1133">Transmembrane helix</keyword>
<keyword evidence="1" id="KW-0472">Membrane</keyword>
<dbReference type="RefSeq" id="WP_153217459.1">
    <property type="nucleotide sequence ID" value="NZ_WIBF01000015.1"/>
</dbReference>
<sequence>MNIWVFIVACITLAAFLAHVVIGTKETATLAPPRSETQRNANWVQAMCAFQMLSVDLLVVAAALFGIAVLNLGPLERPAILFFGVLFFLWGVVWIVQMKVLCNTAVSLWRLPHWLVWFVCSALLLLGS</sequence>
<reference evidence="2 3" key="1">
    <citation type="submission" date="2019-10" db="EMBL/GenBank/DDBJ databases">
        <title>Epibacterium sp. nov., isolated from seawater.</title>
        <authorList>
            <person name="Zhang X."/>
            <person name="Li N."/>
        </authorList>
    </citation>
    <scope>NUCLEOTIDE SEQUENCE [LARGE SCALE GENOMIC DNA]</scope>
    <source>
        <strain evidence="2 3">SM1979</strain>
    </source>
</reference>
<evidence type="ECO:0000313" key="3">
    <source>
        <dbReference type="Proteomes" id="UP000444174"/>
    </source>
</evidence>
<organism evidence="2 3">
    <name type="scientific">Tritonibacter litoralis</name>
    <dbReference type="NCBI Taxonomy" id="2662264"/>
    <lineage>
        <taxon>Bacteria</taxon>
        <taxon>Pseudomonadati</taxon>
        <taxon>Pseudomonadota</taxon>
        <taxon>Alphaproteobacteria</taxon>
        <taxon>Rhodobacterales</taxon>
        <taxon>Paracoccaceae</taxon>
        <taxon>Tritonibacter</taxon>
    </lineage>
</organism>
<name>A0A843YHY5_9RHOB</name>
<dbReference type="EMBL" id="WIBF01000015">
    <property type="protein sequence ID" value="MQQ10461.1"/>
    <property type="molecule type" value="Genomic_DNA"/>
</dbReference>
<accession>A0A843YHY5</accession>
<feature type="transmembrane region" description="Helical" evidence="1">
    <location>
        <begin position="108"/>
        <end position="126"/>
    </location>
</feature>
<evidence type="ECO:0000256" key="1">
    <source>
        <dbReference type="SAM" id="Phobius"/>
    </source>
</evidence>
<feature type="transmembrane region" description="Helical" evidence="1">
    <location>
        <begin position="49"/>
        <end position="72"/>
    </location>
</feature>
<keyword evidence="1" id="KW-0812">Transmembrane</keyword>
<evidence type="ECO:0000313" key="2">
    <source>
        <dbReference type="EMBL" id="MQQ10461.1"/>
    </source>
</evidence>
<comment type="caution">
    <text evidence="2">The sequence shown here is derived from an EMBL/GenBank/DDBJ whole genome shotgun (WGS) entry which is preliminary data.</text>
</comment>
<dbReference type="Proteomes" id="UP000444174">
    <property type="component" value="Unassembled WGS sequence"/>
</dbReference>
<protein>
    <submittedName>
        <fullName evidence="2">Uncharacterized protein</fullName>
    </submittedName>
</protein>
<proteinExistence type="predicted"/>